<feature type="transmembrane region" description="Helical" evidence="9">
    <location>
        <begin position="115"/>
        <end position="137"/>
    </location>
</feature>
<comment type="catalytic activity">
    <reaction evidence="1">
        <text>ATP + protein L-histidine = ADP + protein N-phospho-L-histidine.</text>
        <dbReference type="EC" id="2.7.13.3"/>
    </reaction>
</comment>
<organism evidence="11 12">
    <name type="scientific">Nocardiopsis akebiae</name>
    <dbReference type="NCBI Taxonomy" id="2831968"/>
    <lineage>
        <taxon>Bacteria</taxon>
        <taxon>Bacillati</taxon>
        <taxon>Actinomycetota</taxon>
        <taxon>Actinomycetes</taxon>
        <taxon>Streptosporangiales</taxon>
        <taxon>Nocardiopsidaceae</taxon>
        <taxon>Nocardiopsis</taxon>
    </lineage>
</organism>
<dbReference type="PANTHER" id="PTHR24421:SF10">
    <property type="entry name" value="NITRATE_NITRITE SENSOR PROTEIN NARQ"/>
    <property type="match status" value="1"/>
</dbReference>
<evidence type="ECO:0000256" key="9">
    <source>
        <dbReference type="SAM" id="Phobius"/>
    </source>
</evidence>
<evidence type="ECO:0000256" key="7">
    <source>
        <dbReference type="ARBA" id="ARBA00022840"/>
    </source>
</evidence>
<feature type="transmembrane region" description="Helical" evidence="9">
    <location>
        <begin position="143"/>
        <end position="161"/>
    </location>
</feature>
<gene>
    <name evidence="11" type="ORF">KGD83_21710</name>
</gene>
<proteinExistence type="predicted"/>
<keyword evidence="9" id="KW-0812">Transmembrane</keyword>
<feature type="transmembrane region" description="Helical" evidence="9">
    <location>
        <begin position="86"/>
        <end position="108"/>
    </location>
</feature>
<dbReference type="Gene3D" id="1.20.5.1930">
    <property type="match status" value="1"/>
</dbReference>
<dbReference type="GO" id="GO:0016301">
    <property type="term" value="F:kinase activity"/>
    <property type="evidence" value="ECO:0007669"/>
    <property type="project" value="UniProtKB-KW"/>
</dbReference>
<accession>A0ABX8C0D8</accession>
<dbReference type="InterPro" id="IPR036890">
    <property type="entry name" value="HATPase_C_sf"/>
</dbReference>
<dbReference type="EC" id="2.7.13.3" evidence="2"/>
<evidence type="ECO:0000256" key="5">
    <source>
        <dbReference type="ARBA" id="ARBA00022741"/>
    </source>
</evidence>
<dbReference type="PANTHER" id="PTHR24421">
    <property type="entry name" value="NITRATE/NITRITE SENSOR PROTEIN NARX-RELATED"/>
    <property type="match status" value="1"/>
</dbReference>
<evidence type="ECO:0000256" key="3">
    <source>
        <dbReference type="ARBA" id="ARBA00022553"/>
    </source>
</evidence>
<feature type="transmembrane region" description="Helical" evidence="9">
    <location>
        <begin position="25"/>
        <end position="46"/>
    </location>
</feature>
<protein>
    <recommendedName>
        <fullName evidence="2">histidine kinase</fullName>
        <ecNumber evidence="2">2.7.13.3</ecNumber>
    </recommendedName>
</protein>
<dbReference type="SUPFAM" id="SSF55874">
    <property type="entry name" value="ATPase domain of HSP90 chaperone/DNA topoisomerase II/histidine kinase"/>
    <property type="match status" value="1"/>
</dbReference>
<feature type="transmembrane region" description="Helical" evidence="9">
    <location>
        <begin position="58"/>
        <end position="80"/>
    </location>
</feature>
<name>A0ABX8C0D8_9ACTN</name>
<reference evidence="12" key="1">
    <citation type="submission" date="2021-05" db="EMBL/GenBank/DDBJ databases">
        <title>Direct Submission.</title>
        <authorList>
            <person name="Li K."/>
            <person name="Gao J."/>
        </authorList>
    </citation>
    <scope>NUCLEOTIDE SEQUENCE [LARGE SCALE GENOMIC DNA]</scope>
    <source>
        <strain evidence="12">HDS12</strain>
    </source>
</reference>
<keyword evidence="4" id="KW-0808">Transferase</keyword>
<dbReference type="Proteomes" id="UP000678016">
    <property type="component" value="Chromosome"/>
</dbReference>
<dbReference type="Gene3D" id="3.30.565.10">
    <property type="entry name" value="Histidine kinase-like ATPase, C-terminal domain"/>
    <property type="match status" value="1"/>
</dbReference>
<dbReference type="RefSeq" id="WP_212640915.1">
    <property type="nucleotide sequence ID" value="NZ_CP074132.1"/>
</dbReference>
<keyword evidence="5" id="KW-0547">Nucleotide-binding</keyword>
<evidence type="ECO:0000256" key="6">
    <source>
        <dbReference type="ARBA" id="ARBA00022777"/>
    </source>
</evidence>
<dbReference type="CDD" id="cd16917">
    <property type="entry name" value="HATPase_UhpB-NarQ-NarX-like"/>
    <property type="match status" value="1"/>
</dbReference>
<evidence type="ECO:0000313" key="12">
    <source>
        <dbReference type="Proteomes" id="UP000678016"/>
    </source>
</evidence>
<feature type="domain" description="Signal transduction histidine kinase subgroup 3 dimerisation and phosphoacceptor" evidence="10">
    <location>
        <begin position="197"/>
        <end position="261"/>
    </location>
</feature>
<feature type="transmembrane region" description="Helical" evidence="9">
    <location>
        <begin position="428"/>
        <end position="449"/>
    </location>
</feature>
<evidence type="ECO:0000256" key="8">
    <source>
        <dbReference type="ARBA" id="ARBA00023012"/>
    </source>
</evidence>
<keyword evidence="9" id="KW-0472">Membrane</keyword>
<evidence type="ECO:0000313" key="11">
    <source>
        <dbReference type="EMBL" id="QUX27872.1"/>
    </source>
</evidence>
<keyword evidence="12" id="KW-1185">Reference proteome</keyword>
<keyword evidence="7" id="KW-0067">ATP-binding</keyword>
<dbReference type="InterPro" id="IPR011712">
    <property type="entry name" value="Sig_transdc_His_kin_sub3_dim/P"/>
</dbReference>
<dbReference type="Pfam" id="PF07730">
    <property type="entry name" value="HisKA_3"/>
    <property type="match status" value="1"/>
</dbReference>
<evidence type="ECO:0000256" key="1">
    <source>
        <dbReference type="ARBA" id="ARBA00000085"/>
    </source>
</evidence>
<evidence type="ECO:0000259" key="10">
    <source>
        <dbReference type="Pfam" id="PF07730"/>
    </source>
</evidence>
<keyword evidence="6 11" id="KW-0418">Kinase</keyword>
<keyword evidence="8" id="KW-0902">Two-component regulatory system</keyword>
<evidence type="ECO:0000256" key="4">
    <source>
        <dbReference type="ARBA" id="ARBA00022679"/>
    </source>
</evidence>
<keyword evidence="3" id="KW-0597">Phosphoprotein</keyword>
<sequence>MDLSVPRAGLRRALTPLGGWTTRGAVWRDVLLGAAIAALCLGEMFIRWRTGETSAAEALATACAAVALTALTVVLCRLYPLLAFTVALIGSFWVYGFSVLLLCVAYLVGRRVPTVWSALVLFTSVTVVWTVAGALLWPEVPAAWPATVSTVVFTTVLPWLVGVYRRQHVALAEAGWEHARQLQREHRLTVDEARLRERSRIAQDMHDSLGHELSLIALRAGALEVSPDLDEEHRRSASELRITSVDATHSLREIIGVLRADTEPAPMTPAGEGVPALVERVRDSGMRVVLVRDGDTGGLPPMVDRAVHRVVQESLTNAAKYAPGADVTVWLTASAERVEARVTNSAPPGPRPDTGLGGRRGLIGLRERVRLTGGSFAAGPNGDGGWEVCATMPLDGTAGAGPDEDGEAAQIDQLQLAASRRVRGWTMVLALVPVTAAAAIVLGLGWIGVTNVESSTLDPEEFAALTVGDPQAEVEAALPPNSVYMDASVLAQDAVPPGATCSYYRSDGVFFGEETFFYQLCFSEGRLLTKGEAPLR</sequence>
<dbReference type="EMBL" id="CP074132">
    <property type="protein sequence ID" value="QUX27872.1"/>
    <property type="molecule type" value="Genomic_DNA"/>
</dbReference>
<keyword evidence="9" id="KW-1133">Transmembrane helix</keyword>
<dbReference type="InterPro" id="IPR050482">
    <property type="entry name" value="Sensor_HK_TwoCompSys"/>
</dbReference>
<evidence type="ECO:0000256" key="2">
    <source>
        <dbReference type="ARBA" id="ARBA00012438"/>
    </source>
</evidence>